<dbReference type="InterPro" id="IPR050109">
    <property type="entry name" value="HTH-type_TetR-like_transc_reg"/>
</dbReference>
<dbReference type="PANTHER" id="PTHR30055:SF151">
    <property type="entry name" value="TRANSCRIPTIONAL REGULATORY PROTEIN"/>
    <property type="match status" value="1"/>
</dbReference>
<dbReference type="InterPro" id="IPR009057">
    <property type="entry name" value="Homeodomain-like_sf"/>
</dbReference>
<dbReference type="InterPro" id="IPR004111">
    <property type="entry name" value="Repressor_TetR_C"/>
</dbReference>
<dbReference type="GO" id="GO:0003700">
    <property type="term" value="F:DNA-binding transcription factor activity"/>
    <property type="evidence" value="ECO:0007669"/>
    <property type="project" value="TreeGrafter"/>
</dbReference>
<dbReference type="Pfam" id="PF02909">
    <property type="entry name" value="TetR_C_1"/>
    <property type="match status" value="1"/>
</dbReference>
<dbReference type="EMBL" id="BONV01000008">
    <property type="protein sequence ID" value="GIG79370.1"/>
    <property type="molecule type" value="Genomic_DNA"/>
</dbReference>
<gene>
    <name evidence="7" type="ORF">Pka01_24970</name>
</gene>
<dbReference type="PROSITE" id="PS50977">
    <property type="entry name" value="HTH_TETR_2"/>
    <property type="match status" value="1"/>
</dbReference>
<dbReference type="GO" id="GO:0045892">
    <property type="term" value="P:negative regulation of DNA-templated transcription"/>
    <property type="evidence" value="ECO:0007669"/>
    <property type="project" value="InterPro"/>
</dbReference>
<reference evidence="7 8" key="1">
    <citation type="submission" date="2021-01" db="EMBL/GenBank/DDBJ databases">
        <title>Whole genome shotgun sequence of Planotetraspora kaengkrachanensis NBRC 104272.</title>
        <authorList>
            <person name="Komaki H."/>
            <person name="Tamura T."/>
        </authorList>
    </citation>
    <scope>NUCLEOTIDE SEQUENCE [LARGE SCALE GENOMIC DNA]</scope>
    <source>
        <strain evidence="7 8">NBRC 104272</strain>
    </source>
</reference>
<dbReference type="Gene3D" id="1.10.10.60">
    <property type="entry name" value="Homeodomain-like"/>
    <property type="match status" value="1"/>
</dbReference>
<evidence type="ECO:0000256" key="1">
    <source>
        <dbReference type="ARBA" id="ARBA00022491"/>
    </source>
</evidence>
<dbReference type="InterPro" id="IPR001647">
    <property type="entry name" value="HTH_TetR"/>
</dbReference>
<protein>
    <recommendedName>
        <fullName evidence="6">HTH tetR-type domain-containing protein</fullName>
    </recommendedName>
</protein>
<feature type="domain" description="HTH tetR-type" evidence="6">
    <location>
        <begin position="43"/>
        <end position="103"/>
    </location>
</feature>
<sequence>MCDKTGTLYDSAAQCASEYSEAVSAKPFSSVWTRERRGLRDQGLSRDQIVRAAMELLNEDGLDALSMRKLGARLGAGATSLYWHVANKDELLELVMDEVYADVVIPEGASWHDAATAFAYGMHTAVSTHPWCVTLIGVLPGLGPKALTAADRLMAAFSDAGFDGPDVDYAVAAVVSYTLGATIPEVAYLNSLARAGTDVTGAQAVMEPIIHEVAADYPHLIDRYRAYTGTSTDPLTARRLAFDFGLVALLDGLAARLPAAARRDHPVRD</sequence>
<dbReference type="Pfam" id="PF00440">
    <property type="entry name" value="TetR_N"/>
    <property type="match status" value="1"/>
</dbReference>
<dbReference type="AlphaFoldDB" id="A0A8J3LZ29"/>
<dbReference type="GO" id="GO:0000976">
    <property type="term" value="F:transcription cis-regulatory region binding"/>
    <property type="evidence" value="ECO:0007669"/>
    <property type="project" value="TreeGrafter"/>
</dbReference>
<name>A0A8J3LZ29_9ACTN</name>
<dbReference type="InterPro" id="IPR036271">
    <property type="entry name" value="Tet_transcr_reg_TetR-rel_C_sf"/>
</dbReference>
<keyword evidence="8" id="KW-1185">Reference proteome</keyword>
<dbReference type="PANTHER" id="PTHR30055">
    <property type="entry name" value="HTH-TYPE TRANSCRIPTIONAL REGULATOR RUTR"/>
    <property type="match status" value="1"/>
</dbReference>
<evidence type="ECO:0000256" key="2">
    <source>
        <dbReference type="ARBA" id="ARBA00023015"/>
    </source>
</evidence>
<dbReference type="InterPro" id="IPR023772">
    <property type="entry name" value="DNA-bd_HTH_TetR-type_CS"/>
</dbReference>
<feature type="DNA-binding region" description="H-T-H motif" evidence="5">
    <location>
        <begin position="66"/>
        <end position="85"/>
    </location>
</feature>
<evidence type="ECO:0000256" key="5">
    <source>
        <dbReference type="PROSITE-ProRule" id="PRU00335"/>
    </source>
</evidence>
<evidence type="ECO:0000256" key="4">
    <source>
        <dbReference type="ARBA" id="ARBA00023163"/>
    </source>
</evidence>
<evidence type="ECO:0000313" key="7">
    <source>
        <dbReference type="EMBL" id="GIG79370.1"/>
    </source>
</evidence>
<dbReference type="PROSITE" id="PS01081">
    <property type="entry name" value="HTH_TETR_1"/>
    <property type="match status" value="1"/>
</dbReference>
<dbReference type="PRINTS" id="PR00400">
    <property type="entry name" value="TETREPRESSOR"/>
</dbReference>
<evidence type="ECO:0000256" key="3">
    <source>
        <dbReference type="ARBA" id="ARBA00023125"/>
    </source>
</evidence>
<proteinExistence type="predicted"/>
<dbReference type="Proteomes" id="UP000630097">
    <property type="component" value="Unassembled WGS sequence"/>
</dbReference>
<evidence type="ECO:0000313" key="8">
    <source>
        <dbReference type="Proteomes" id="UP000630097"/>
    </source>
</evidence>
<dbReference type="PRINTS" id="PR00455">
    <property type="entry name" value="HTHTETR"/>
</dbReference>
<dbReference type="Gene3D" id="1.10.357.10">
    <property type="entry name" value="Tetracycline Repressor, domain 2"/>
    <property type="match status" value="1"/>
</dbReference>
<evidence type="ECO:0000259" key="6">
    <source>
        <dbReference type="PROSITE" id="PS50977"/>
    </source>
</evidence>
<accession>A0A8J3LZ29</accession>
<dbReference type="SUPFAM" id="SSF48498">
    <property type="entry name" value="Tetracyclin repressor-like, C-terminal domain"/>
    <property type="match status" value="1"/>
</dbReference>
<comment type="caution">
    <text evidence="7">The sequence shown here is derived from an EMBL/GenBank/DDBJ whole genome shotgun (WGS) entry which is preliminary data.</text>
</comment>
<dbReference type="GO" id="GO:0046677">
    <property type="term" value="P:response to antibiotic"/>
    <property type="evidence" value="ECO:0007669"/>
    <property type="project" value="InterPro"/>
</dbReference>
<dbReference type="SUPFAM" id="SSF46689">
    <property type="entry name" value="Homeodomain-like"/>
    <property type="match status" value="1"/>
</dbReference>
<organism evidence="7 8">
    <name type="scientific">Planotetraspora kaengkrachanensis</name>
    <dbReference type="NCBI Taxonomy" id="575193"/>
    <lineage>
        <taxon>Bacteria</taxon>
        <taxon>Bacillati</taxon>
        <taxon>Actinomycetota</taxon>
        <taxon>Actinomycetes</taxon>
        <taxon>Streptosporangiales</taxon>
        <taxon>Streptosporangiaceae</taxon>
        <taxon>Planotetraspora</taxon>
    </lineage>
</organism>
<dbReference type="InterPro" id="IPR003012">
    <property type="entry name" value="Tet_transcr_reg_TetR"/>
</dbReference>
<keyword evidence="1" id="KW-0678">Repressor</keyword>
<keyword evidence="2" id="KW-0805">Transcription regulation</keyword>
<keyword evidence="3 5" id="KW-0238">DNA-binding</keyword>
<keyword evidence="4" id="KW-0804">Transcription</keyword>